<dbReference type="SUPFAM" id="SSF82199">
    <property type="entry name" value="SET domain"/>
    <property type="match status" value="1"/>
</dbReference>
<evidence type="ECO:0000313" key="10">
    <source>
        <dbReference type="Proteomes" id="UP000054196"/>
    </source>
</evidence>
<dbReference type="PROSITE" id="PS50280">
    <property type="entry name" value="SET"/>
    <property type="match status" value="1"/>
</dbReference>
<dbReference type="KEGG" id="psq:PUNSTDRAFT_75188"/>
<feature type="domain" description="SET" evidence="8">
    <location>
        <begin position="89"/>
        <end position="376"/>
    </location>
</feature>
<dbReference type="EMBL" id="JH687551">
    <property type="protein sequence ID" value="EIN05212.1"/>
    <property type="molecule type" value="Genomic_DNA"/>
</dbReference>
<dbReference type="eggNOG" id="KOG2084">
    <property type="taxonomic scope" value="Eukaryota"/>
</dbReference>
<keyword evidence="1" id="KW-0489">Methyltransferase</keyword>
<dbReference type="Gene3D" id="1.10.220.160">
    <property type="match status" value="1"/>
</dbReference>
<dbReference type="PANTHER" id="PTHR46402">
    <property type="entry name" value="SET AND MYND DOMAIN-CONTAINING PROTEIN 5"/>
    <property type="match status" value="1"/>
</dbReference>
<dbReference type="Gene3D" id="2.170.270.10">
    <property type="entry name" value="SET domain"/>
    <property type="match status" value="1"/>
</dbReference>
<dbReference type="OrthoDB" id="438641at2759"/>
<reference evidence="10" key="1">
    <citation type="journal article" date="2012" name="Science">
        <title>The Paleozoic origin of enzymatic lignin decomposition reconstructed from 31 fungal genomes.</title>
        <authorList>
            <person name="Floudas D."/>
            <person name="Binder M."/>
            <person name="Riley R."/>
            <person name="Barry K."/>
            <person name="Blanchette R.A."/>
            <person name="Henrissat B."/>
            <person name="Martinez A.T."/>
            <person name="Otillar R."/>
            <person name="Spatafora J.W."/>
            <person name="Yadav J.S."/>
            <person name="Aerts A."/>
            <person name="Benoit I."/>
            <person name="Boyd A."/>
            <person name="Carlson A."/>
            <person name="Copeland A."/>
            <person name="Coutinho P.M."/>
            <person name="de Vries R.P."/>
            <person name="Ferreira P."/>
            <person name="Findley K."/>
            <person name="Foster B."/>
            <person name="Gaskell J."/>
            <person name="Glotzer D."/>
            <person name="Gorecki P."/>
            <person name="Heitman J."/>
            <person name="Hesse C."/>
            <person name="Hori C."/>
            <person name="Igarashi K."/>
            <person name="Jurgens J.A."/>
            <person name="Kallen N."/>
            <person name="Kersten P."/>
            <person name="Kohler A."/>
            <person name="Kuees U."/>
            <person name="Kumar T.K.A."/>
            <person name="Kuo A."/>
            <person name="LaButti K."/>
            <person name="Larrondo L.F."/>
            <person name="Lindquist E."/>
            <person name="Ling A."/>
            <person name="Lombard V."/>
            <person name="Lucas S."/>
            <person name="Lundell T."/>
            <person name="Martin R."/>
            <person name="McLaughlin D.J."/>
            <person name="Morgenstern I."/>
            <person name="Morin E."/>
            <person name="Murat C."/>
            <person name="Nagy L.G."/>
            <person name="Nolan M."/>
            <person name="Ohm R.A."/>
            <person name="Patyshakuliyeva A."/>
            <person name="Rokas A."/>
            <person name="Ruiz-Duenas F.J."/>
            <person name="Sabat G."/>
            <person name="Salamov A."/>
            <person name="Samejima M."/>
            <person name="Schmutz J."/>
            <person name="Slot J.C."/>
            <person name="St John F."/>
            <person name="Stenlid J."/>
            <person name="Sun H."/>
            <person name="Sun S."/>
            <person name="Syed K."/>
            <person name="Tsang A."/>
            <person name="Wiebenga A."/>
            <person name="Young D."/>
            <person name="Pisabarro A."/>
            <person name="Eastwood D.C."/>
            <person name="Martin F."/>
            <person name="Cullen D."/>
            <person name="Grigoriev I.V."/>
            <person name="Hibbett D.S."/>
        </authorList>
    </citation>
    <scope>NUCLEOTIDE SEQUENCE [LARGE SCALE GENOMIC DNA]</scope>
    <source>
        <strain evidence="10">HHB-11173 SS5</strain>
    </source>
</reference>
<dbReference type="GO" id="GO:0042799">
    <property type="term" value="F:histone H4K20 methyltransferase activity"/>
    <property type="evidence" value="ECO:0007669"/>
    <property type="project" value="TreeGrafter"/>
</dbReference>
<dbReference type="CDD" id="cd20071">
    <property type="entry name" value="SET_SMYD"/>
    <property type="match status" value="1"/>
</dbReference>
<dbReference type="GO" id="GO:0032259">
    <property type="term" value="P:methylation"/>
    <property type="evidence" value="ECO:0007669"/>
    <property type="project" value="UniProtKB-KW"/>
</dbReference>
<evidence type="ECO:0000256" key="6">
    <source>
        <dbReference type="ARBA" id="ARBA00048619"/>
    </source>
</evidence>
<feature type="region of interest" description="Disordered" evidence="7">
    <location>
        <begin position="408"/>
        <end position="441"/>
    </location>
</feature>
<dbReference type="InterPro" id="IPR046341">
    <property type="entry name" value="SET_dom_sf"/>
</dbReference>
<dbReference type="PANTHER" id="PTHR46402:SF2">
    <property type="entry name" value="HISTONE-LYSINE N-TRIMETHYLTRANSFERASE SMYD5"/>
    <property type="match status" value="1"/>
</dbReference>
<proteinExistence type="predicted"/>
<dbReference type="OMA" id="LMAMYQQ"/>
<evidence type="ECO:0000256" key="2">
    <source>
        <dbReference type="ARBA" id="ARBA00022679"/>
    </source>
</evidence>
<sequence length="441" mass="49363">MPGTTVPTEDELKEALSTLRAENPTLGIPKLHALLSSTHPDWSVSEKRTRKVVQSAGLTVAPPGGSSASRTAYPKSSVIKDLDIAKWTTKVEVRNFGKEKGKGLVAKEEIGEGDVIWKEDPWVIGPEWEIYDLQRNGRACAFCTTPLNIDSRLIVNCPDSTSASFCPGRFCSRLCLQRSAVVHPLLCPSKNPASAPLLAFARSYQWMALQALAHCTAKILLANQQDEKVLENDWKLFSSFAELGMEDRMRDLRETSAGEEFDKAAWKKAHQLIVHAFKEPPLEANKKKLAKILKKPLPDDIDTKLFDYDATLHNLGRMSLNLESHGGLYTLHSHLNHSCAPNVSVRHLDQRSALARITVIARQTILPGQELTISYVNPELPLPARRRRLGDWGFGKCTCERCLKEEKELQEKEGEMTEKEREEKRQEDELAKELKEGLGVV</sequence>
<organism evidence="9 10">
    <name type="scientific">Punctularia strigosozonata (strain HHB-11173)</name>
    <name type="common">White-rot fungus</name>
    <dbReference type="NCBI Taxonomy" id="741275"/>
    <lineage>
        <taxon>Eukaryota</taxon>
        <taxon>Fungi</taxon>
        <taxon>Dikarya</taxon>
        <taxon>Basidiomycota</taxon>
        <taxon>Agaricomycotina</taxon>
        <taxon>Agaricomycetes</taxon>
        <taxon>Corticiales</taxon>
        <taxon>Punctulariaceae</taxon>
        <taxon>Punctularia</taxon>
    </lineage>
</organism>
<dbReference type="Proteomes" id="UP000054196">
    <property type="component" value="Unassembled WGS sequence"/>
</dbReference>
<accession>R7S5H9</accession>
<evidence type="ECO:0000313" key="9">
    <source>
        <dbReference type="EMBL" id="EIN05212.1"/>
    </source>
</evidence>
<evidence type="ECO:0000256" key="4">
    <source>
        <dbReference type="ARBA" id="ARBA00042380"/>
    </source>
</evidence>
<evidence type="ECO:0000256" key="7">
    <source>
        <dbReference type="SAM" id="MobiDB-lite"/>
    </source>
</evidence>
<dbReference type="HOGENOM" id="CLU_031650_0_0_1"/>
<comment type="catalytic activity">
    <reaction evidence="6">
        <text>L-lysyl-[histone] + S-adenosyl-L-methionine = N(6)-methyl-L-lysyl-[histone] + S-adenosyl-L-homocysteine + H(+)</text>
        <dbReference type="Rhea" id="RHEA:10024"/>
        <dbReference type="Rhea" id="RHEA-COMP:9845"/>
        <dbReference type="Rhea" id="RHEA-COMP:9846"/>
        <dbReference type="ChEBI" id="CHEBI:15378"/>
        <dbReference type="ChEBI" id="CHEBI:29969"/>
        <dbReference type="ChEBI" id="CHEBI:57856"/>
        <dbReference type="ChEBI" id="CHEBI:59789"/>
        <dbReference type="ChEBI" id="CHEBI:61929"/>
    </reaction>
    <physiologicalReaction direction="left-to-right" evidence="6">
        <dbReference type="Rhea" id="RHEA:10025"/>
    </physiologicalReaction>
</comment>
<protein>
    <recommendedName>
        <fullName evidence="5">Histone-lysine N-methyltransferase SET5</fullName>
    </recommendedName>
    <alternativeName>
        <fullName evidence="4">SET domain-containing protein 5</fullName>
    </alternativeName>
</protein>
<dbReference type="AlphaFoldDB" id="R7S5H9"/>
<dbReference type="RefSeq" id="XP_007387615.1">
    <property type="nucleotide sequence ID" value="XM_007387553.1"/>
</dbReference>
<keyword evidence="2" id="KW-0808">Transferase</keyword>
<evidence type="ECO:0000256" key="3">
    <source>
        <dbReference type="ARBA" id="ARBA00022691"/>
    </source>
</evidence>
<evidence type="ECO:0000256" key="1">
    <source>
        <dbReference type="ARBA" id="ARBA00022603"/>
    </source>
</evidence>
<dbReference type="Pfam" id="PF00856">
    <property type="entry name" value="SET"/>
    <property type="match status" value="1"/>
</dbReference>
<gene>
    <name evidence="9" type="ORF">PUNSTDRAFT_75188</name>
</gene>
<dbReference type="GO" id="GO:0045814">
    <property type="term" value="P:negative regulation of gene expression, epigenetic"/>
    <property type="evidence" value="ECO:0007669"/>
    <property type="project" value="TreeGrafter"/>
</dbReference>
<dbReference type="InterPro" id="IPR001214">
    <property type="entry name" value="SET_dom"/>
</dbReference>
<dbReference type="Gene3D" id="6.10.140.2220">
    <property type="match status" value="1"/>
</dbReference>
<keyword evidence="10" id="KW-1185">Reference proteome</keyword>
<evidence type="ECO:0000259" key="8">
    <source>
        <dbReference type="PROSITE" id="PS50280"/>
    </source>
</evidence>
<dbReference type="SMART" id="SM00317">
    <property type="entry name" value="SET"/>
    <property type="match status" value="1"/>
</dbReference>
<name>R7S5H9_PUNST</name>
<dbReference type="GeneID" id="18885559"/>
<evidence type="ECO:0000256" key="5">
    <source>
        <dbReference type="ARBA" id="ARBA00044528"/>
    </source>
</evidence>
<keyword evidence="3" id="KW-0949">S-adenosyl-L-methionine</keyword>